<protein>
    <submittedName>
        <fullName evidence="2">Uncharacterized protein</fullName>
    </submittedName>
</protein>
<dbReference type="AlphaFoldDB" id="A0A941JUG4"/>
<sequence length="193" mass="22603">MAKKLCPEGQGRSGAQIGIEAKLVYHPVLDVIGELYESMRRTAINWLQQGLTESKVEKRLQKEFDIQWAYADSMATEAKQTFDQLKTAKQNNITTLKEKIRAKEKNSKNILKSLEKQLKKGFFTRQEKDKLKNKLLGLEQKVLKLSRLRKDLKPLEDQERLHICLGSKKLFNAQYHREENKYENHEQWLEDCG</sequence>
<feature type="coiled-coil region" evidence="1">
    <location>
        <begin position="86"/>
        <end position="148"/>
    </location>
</feature>
<evidence type="ECO:0000313" key="3">
    <source>
        <dbReference type="Proteomes" id="UP000767446"/>
    </source>
</evidence>
<reference evidence="2" key="1">
    <citation type="submission" date="2021-02" db="EMBL/GenBank/DDBJ databases">
        <title>Metagenome analyses of Stigonema ocellatum DSM 106950, Chlorogloea purpurea SAG 13.99 and Gomphosphaeria aponina DSM 107014.</title>
        <authorList>
            <person name="Marter P."/>
            <person name="Huang S."/>
        </authorList>
    </citation>
    <scope>NUCLEOTIDE SEQUENCE</scope>
    <source>
        <strain evidence="2">JP213</strain>
    </source>
</reference>
<dbReference type="Proteomes" id="UP000767446">
    <property type="component" value="Unassembled WGS sequence"/>
</dbReference>
<organism evidence="2 3">
    <name type="scientific">Gomphosphaeria aponina SAG 52.96 = DSM 107014</name>
    <dbReference type="NCBI Taxonomy" id="1521640"/>
    <lineage>
        <taxon>Bacteria</taxon>
        <taxon>Bacillati</taxon>
        <taxon>Cyanobacteriota</taxon>
        <taxon>Cyanophyceae</taxon>
        <taxon>Oscillatoriophycideae</taxon>
        <taxon>Chroococcales</taxon>
        <taxon>Gomphosphaeriaceae</taxon>
        <taxon>Gomphosphaeria</taxon>
    </lineage>
</organism>
<dbReference type="EMBL" id="JADQBC010000008">
    <property type="protein sequence ID" value="MBR8826675.1"/>
    <property type="molecule type" value="Genomic_DNA"/>
</dbReference>
<gene>
    <name evidence="2" type="ORF">DSM107014_02015</name>
</gene>
<evidence type="ECO:0000313" key="2">
    <source>
        <dbReference type="EMBL" id="MBR8826675.1"/>
    </source>
</evidence>
<name>A0A941JUG4_9CHRO</name>
<keyword evidence="1" id="KW-0175">Coiled coil</keyword>
<accession>A0A941JUG4</accession>
<comment type="caution">
    <text evidence="2">The sequence shown here is derived from an EMBL/GenBank/DDBJ whole genome shotgun (WGS) entry which is preliminary data.</text>
</comment>
<evidence type="ECO:0000256" key="1">
    <source>
        <dbReference type="SAM" id="Coils"/>
    </source>
</evidence>
<proteinExistence type="predicted"/>